<dbReference type="CDD" id="cd03443">
    <property type="entry name" value="PaaI_thioesterase"/>
    <property type="match status" value="1"/>
</dbReference>
<protein>
    <submittedName>
        <fullName evidence="4">Hydroxyphenylacetyl-CoA thioesterase PaaI</fullName>
    </submittedName>
</protein>
<comment type="caution">
    <text evidence="4">The sequence shown here is derived from an EMBL/GenBank/DDBJ whole genome shotgun (WGS) entry which is preliminary data.</text>
</comment>
<evidence type="ECO:0000259" key="3">
    <source>
        <dbReference type="Pfam" id="PF03061"/>
    </source>
</evidence>
<dbReference type="AlphaFoldDB" id="A0A317DVE2"/>
<dbReference type="EMBL" id="QGLF01000005">
    <property type="protein sequence ID" value="PWR18657.1"/>
    <property type="molecule type" value="Genomic_DNA"/>
</dbReference>
<dbReference type="InterPro" id="IPR006683">
    <property type="entry name" value="Thioestr_dom"/>
</dbReference>
<dbReference type="NCBIfam" id="TIGR02286">
    <property type="entry name" value="PaaD"/>
    <property type="match status" value="1"/>
</dbReference>
<dbReference type="Pfam" id="PF03061">
    <property type="entry name" value="4HBT"/>
    <property type="match status" value="1"/>
</dbReference>
<dbReference type="RefSeq" id="WP_109922346.1">
    <property type="nucleotide sequence ID" value="NZ_QGLF01000005.1"/>
</dbReference>
<gene>
    <name evidence="4" type="primary">paaD</name>
    <name evidence="4" type="ORF">DKG75_16810</name>
</gene>
<accession>A0A317DVE2</accession>
<dbReference type="SUPFAM" id="SSF54637">
    <property type="entry name" value="Thioesterase/thiol ester dehydrase-isomerase"/>
    <property type="match status" value="1"/>
</dbReference>
<reference evidence="5" key="1">
    <citation type="submission" date="2018-05" db="EMBL/GenBank/DDBJ databases">
        <title>Zavarzinia sp. HR-AS.</title>
        <authorList>
            <person name="Lee Y."/>
            <person name="Jeon C.O."/>
        </authorList>
    </citation>
    <scope>NUCLEOTIDE SEQUENCE [LARGE SCALE GENOMIC DNA]</scope>
    <source>
        <strain evidence="5">DSM 1231</strain>
    </source>
</reference>
<dbReference type="InterPro" id="IPR052723">
    <property type="entry name" value="Acyl-CoA_thioesterase_PaaI"/>
</dbReference>
<evidence type="ECO:0000256" key="2">
    <source>
        <dbReference type="ARBA" id="ARBA00022801"/>
    </source>
</evidence>
<evidence type="ECO:0000313" key="5">
    <source>
        <dbReference type="Proteomes" id="UP000246077"/>
    </source>
</evidence>
<comment type="similarity">
    <text evidence="1">Belongs to the thioesterase PaaI family.</text>
</comment>
<dbReference type="Gene3D" id="3.10.129.10">
    <property type="entry name" value="Hotdog Thioesterase"/>
    <property type="match status" value="1"/>
</dbReference>
<keyword evidence="2" id="KW-0378">Hydrolase</keyword>
<organism evidence="4 5">
    <name type="scientific">Zavarzinia compransoris</name>
    <dbReference type="NCBI Taxonomy" id="1264899"/>
    <lineage>
        <taxon>Bacteria</taxon>
        <taxon>Pseudomonadati</taxon>
        <taxon>Pseudomonadota</taxon>
        <taxon>Alphaproteobacteria</taxon>
        <taxon>Rhodospirillales</taxon>
        <taxon>Zavarziniaceae</taxon>
        <taxon>Zavarzinia</taxon>
    </lineage>
</organism>
<dbReference type="GO" id="GO:0016289">
    <property type="term" value="F:acyl-CoA hydrolase activity"/>
    <property type="evidence" value="ECO:0007669"/>
    <property type="project" value="TreeGrafter"/>
</dbReference>
<dbReference type="InterPro" id="IPR029069">
    <property type="entry name" value="HotDog_dom_sf"/>
</dbReference>
<dbReference type="InterPro" id="IPR003736">
    <property type="entry name" value="PAAI_dom"/>
</dbReference>
<evidence type="ECO:0000256" key="1">
    <source>
        <dbReference type="ARBA" id="ARBA00008324"/>
    </source>
</evidence>
<name>A0A317DVE2_9PROT</name>
<dbReference type="FunFam" id="3.10.129.10:FF:000022">
    <property type="entry name" value="Phenylacetic acid degradation protein"/>
    <property type="match status" value="1"/>
</dbReference>
<feature type="domain" description="Thioesterase" evidence="3">
    <location>
        <begin position="50"/>
        <end position="124"/>
    </location>
</feature>
<dbReference type="InterPro" id="IPR011973">
    <property type="entry name" value="PaaD"/>
</dbReference>
<dbReference type="OrthoDB" id="32575at2"/>
<dbReference type="PANTHER" id="PTHR42856">
    <property type="entry name" value="ACYL-COENZYME A THIOESTERASE PAAI"/>
    <property type="match status" value="1"/>
</dbReference>
<proteinExistence type="inferred from homology"/>
<dbReference type="PANTHER" id="PTHR42856:SF1">
    <property type="entry name" value="ACYL-COENZYME A THIOESTERASE PAAI"/>
    <property type="match status" value="1"/>
</dbReference>
<sequence>MSPDALAWACAEAMFRRDPTSRALGMAIEAMGPGRARVSMPVSDAMANGHGSAHGGMIFALADSAFAFACNSRNVATVGQNCTITYLAPARVGEVLTAAASETALVGRNGIYDVTVAGGDGRLVATFRGQSAALKMPVITEETP</sequence>
<dbReference type="NCBIfam" id="TIGR00369">
    <property type="entry name" value="unchar_dom_1"/>
    <property type="match status" value="1"/>
</dbReference>
<keyword evidence="5" id="KW-1185">Reference proteome</keyword>
<evidence type="ECO:0000313" key="4">
    <source>
        <dbReference type="EMBL" id="PWR18657.1"/>
    </source>
</evidence>
<dbReference type="Proteomes" id="UP000246077">
    <property type="component" value="Unassembled WGS sequence"/>
</dbReference>